<feature type="transmembrane region" description="Helical" evidence="6">
    <location>
        <begin position="206"/>
        <end position="227"/>
    </location>
</feature>
<keyword evidence="2" id="KW-1003">Cell membrane</keyword>
<feature type="transmembrane region" description="Helical" evidence="6">
    <location>
        <begin position="354"/>
        <end position="376"/>
    </location>
</feature>
<feature type="transmembrane region" description="Helical" evidence="6">
    <location>
        <begin position="271"/>
        <end position="289"/>
    </location>
</feature>
<dbReference type="Gene3D" id="1.20.1250.20">
    <property type="entry name" value="MFS general substrate transporter like domains"/>
    <property type="match status" value="1"/>
</dbReference>
<evidence type="ECO:0000313" key="9">
    <source>
        <dbReference type="Proteomes" id="UP000013243"/>
    </source>
</evidence>
<keyword evidence="4 6" id="KW-1133">Transmembrane helix</keyword>
<evidence type="ECO:0000259" key="7">
    <source>
        <dbReference type="PROSITE" id="PS50850"/>
    </source>
</evidence>
<evidence type="ECO:0000256" key="6">
    <source>
        <dbReference type="SAM" id="Phobius"/>
    </source>
</evidence>
<feature type="transmembrane region" description="Helical" evidence="6">
    <location>
        <begin position="295"/>
        <end position="315"/>
    </location>
</feature>
<dbReference type="PROSITE" id="PS50850">
    <property type="entry name" value="MFS"/>
    <property type="match status" value="1"/>
</dbReference>
<dbReference type="GeneID" id="28249937"/>
<accession>A0A1B1A2Q5</accession>
<name>A0A1B1A2Q5_9RHOB</name>
<dbReference type="EMBL" id="CP015230">
    <property type="protein sequence ID" value="ANP40870.1"/>
    <property type="molecule type" value="Genomic_DNA"/>
</dbReference>
<evidence type="ECO:0000256" key="2">
    <source>
        <dbReference type="ARBA" id="ARBA00022475"/>
    </source>
</evidence>
<feature type="transmembrane region" description="Helical" evidence="6">
    <location>
        <begin position="164"/>
        <end position="185"/>
    </location>
</feature>
<dbReference type="InterPro" id="IPR011701">
    <property type="entry name" value="MFS"/>
</dbReference>
<protein>
    <submittedName>
        <fullName evidence="8">MFS transporter</fullName>
    </submittedName>
</protein>
<feature type="transmembrane region" description="Helical" evidence="6">
    <location>
        <begin position="135"/>
        <end position="158"/>
    </location>
</feature>
<keyword evidence="3 6" id="KW-0812">Transmembrane</keyword>
<dbReference type="Pfam" id="PF07690">
    <property type="entry name" value="MFS_1"/>
    <property type="match status" value="1"/>
</dbReference>
<comment type="subcellular location">
    <subcellularLocation>
        <location evidence="1">Cell membrane</location>
        <topology evidence="1">Multi-pass membrane protein</topology>
    </subcellularLocation>
</comment>
<dbReference type="InterPro" id="IPR036259">
    <property type="entry name" value="MFS_trans_sf"/>
</dbReference>
<proteinExistence type="predicted"/>
<dbReference type="PANTHER" id="PTHR43124:SF10">
    <property type="entry name" value="PURINE EFFLUX PUMP PBUE"/>
    <property type="match status" value="1"/>
</dbReference>
<dbReference type="RefSeq" id="WP_046002326.1">
    <property type="nucleotide sequence ID" value="NZ_CP015230.1"/>
</dbReference>
<feature type="transmembrane region" description="Helical" evidence="6">
    <location>
        <begin position="7"/>
        <end position="27"/>
    </location>
</feature>
<dbReference type="Proteomes" id="UP000013243">
    <property type="component" value="Chromosome"/>
</dbReference>
<feature type="transmembrane region" description="Helical" evidence="6">
    <location>
        <begin position="47"/>
        <end position="65"/>
    </location>
</feature>
<evidence type="ECO:0000313" key="8">
    <source>
        <dbReference type="EMBL" id="ANP40870.1"/>
    </source>
</evidence>
<dbReference type="PANTHER" id="PTHR43124">
    <property type="entry name" value="PURINE EFFLUX PUMP PBUE"/>
    <property type="match status" value="1"/>
</dbReference>
<feature type="transmembrane region" description="Helical" evidence="6">
    <location>
        <begin position="239"/>
        <end position="259"/>
    </location>
</feature>
<evidence type="ECO:0000256" key="1">
    <source>
        <dbReference type="ARBA" id="ARBA00004651"/>
    </source>
</evidence>
<feature type="transmembrane region" description="Helical" evidence="6">
    <location>
        <begin position="77"/>
        <end position="95"/>
    </location>
</feature>
<dbReference type="SUPFAM" id="SSF103473">
    <property type="entry name" value="MFS general substrate transporter"/>
    <property type="match status" value="1"/>
</dbReference>
<sequence>MSPSAPPLWISIATLMCAIAIVGTNALLLSPLVQTVGADLAASPAQVLWASSGYGLGVAAAALLLAPIGDRIGAGRLLRMALAALTLGFIASALAPTLVALIAAQVLCGIAGGAALPSIYTMAAVIAPKGREARVVGAVLTGWTLSLVLGVNLAAWSAELVGWRMVYGALAALCALVWGLSAPLARLDEPGGSASSPLSALRVPGMGRGILASVGLMLSFYVTYSYTGAHATVTLGLSTGQAGLLPLIYGLGFGGAVLLDPLLDRIGMARATTPVFLALSLVYVAMGVFGASYPLFLALAVLWGIFQHFGLNLLVARLTVLDVRQRGAIMGLYSTTTYLSVFAAPFVGGIGFQALGILGCVLISAALTTIAAIEALSLRRTLPFRTDPAAPDVPDAPA</sequence>
<dbReference type="AlphaFoldDB" id="A0A1B1A2Q5"/>
<evidence type="ECO:0000256" key="3">
    <source>
        <dbReference type="ARBA" id="ARBA00022692"/>
    </source>
</evidence>
<gene>
    <name evidence="8" type="ORF">K529_008855</name>
</gene>
<organism evidence="8 9">
    <name type="scientific">Tritonibacter mobilis F1926</name>
    <dbReference type="NCBI Taxonomy" id="1265309"/>
    <lineage>
        <taxon>Bacteria</taxon>
        <taxon>Pseudomonadati</taxon>
        <taxon>Pseudomonadota</taxon>
        <taxon>Alphaproteobacteria</taxon>
        <taxon>Rhodobacterales</taxon>
        <taxon>Paracoccaceae</taxon>
        <taxon>Tritonibacter</taxon>
    </lineage>
</organism>
<dbReference type="OrthoDB" id="8667309at2"/>
<dbReference type="STRING" id="1265309.K529_008855"/>
<dbReference type="KEGG" id="rmb:K529_008855"/>
<dbReference type="InterPro" id="IPR050189">
    <property type="entry name" value="MFS_Efflux_Transporters"/>
</dbReference>
<keyword evidence="5 6" id="KW-0472">Membrane</keyword>
<dbReference type="GO" id="GO:0022857">
    <property type="term" value="F:transmembrane transporter activity"/>
    <property type="evidence" value="ECO:0007669"/>
    <property type="project" value="InterPro"/>
</dbReference>
<dbReference type="InterPro" id="IPR020846">
    <property type="entry name" value="MFS_dom"/>
</dbReference>
<dbReference type="GO" id="GO:0005886">
    <property type="term" value="C:plasma membrane"/>
    <property type="evidence" value="ECO:0007669"/>
    <property type="project" value="UniProtKB-SubCell"/>
</dbReference>
<reference evidence="8 9" key="1">
    <citation type="journal article" date="2016" name="ISME J.">
        <title>Global occurrence and heterogeneity of the Roseobacter-clade species Ruegeria mobilis.</title>
        <authorList>
            <person name="Sonnenschein E."/>
            <person name="Gram L."/>
        </authorList>
    </citation>
    <scope>NUCLEOTIDE SEQUENCE [LARGE SCALE GENOMIC DNA]</scope>
    <source>
        <strain evidence="8 9">F1926</strain>
    </source>
</reference>
<feature type="transmembrane region" description="Helical" evidence="6">
    <location>
        <begin position="101"/>
        <end position="123"/>
    </location>
</feature>
<feature type="domain" description="Major facilitator superfamily (MFS) profile" evidence="7">
    <location>
        <begin position="11"/>
        <end position="383"/>
    </location>
</feature>
<evidence type="ECO:0000256" key="5">
    <source>
        <dbReference type="ARBA" id="ARBA00023136"/>
    </source>
</evidence>
<feature type="transmembrane region" description="Helical" evidence="6">
    <location>
        <begin position="327"/>
        <end position="348"/>
    </location>
</feature>
<evidence type="ECO:0000256" key="4">
    <source>
        <dbReference type="ARBA" id="ARBA00022989"/>
    </source>
</evidence>